<evidence type="ECO:0000256" key="2">
    <source>
        <dbReference type="ARBA" id="ARBA00022692"/>
    </source>
</evidence>
<reference evidence="10 11" key="1">
    <citation type="submission" date="2006-02" db="EMBL/GenBank/DDBJ databases">
        <authorList>
            <person name="Pinhassi J."/>
            <person name="Pedros-Alio C."/>
            <person name="Ferriera S."/>
            <person name="Johnson J."/>
            <person name="Kravitz S."/>
            <person name="Halpern A."/>
            <person name="Remington K."/>
            <person name="Beeson K."/>
            <person name="Tran B."/>
            <person name="Rogers Y.-H."/>
            <person name="Friedman R."/>
            <person name="Venter J.C."/>
        </authorList>
    </citation>
    <scope>NUCLEOTIDE SEQUENCE [LARGE SCALE GENOMIC DNA]</scope>
    <source>
        <strain evidence="10 11">MED297</strain>
    </source>
</reference>
<dbReference type="GO" id="GO:0005886">
    <property type="term" value="C:plasma membrane"/>
    <property type="evidence" value="ECO:0007669"/>
    <property type="project" value="UniProtKB-SubCell"/>
</dbReference>
<dbReference type="HOGENOM" id="CLU_710851_0_0_6"/>
<dbReference type="Pfam" id="PF00005">
    <property type="entry name" value="ABC_tran"/>
    <property type="match status" value="1"/>
</dbReference>
<comment type="caution">
    <text evidence="10">The sequence shown here is derived from an EMBL/GenBank/DDBJ whole genome shotgun (WGS) entry which is preliminary data.</text>
</comment>
<dbReference type="EMBL" id="AAOE01000006">
    <property type="protein sequence ID" value="EAR10118.1"/>
    <property type="molecule type" value="Genomic_DNA"/>
</dbReference>
<dbReference type="SMART" id="SM00382">
    <property type="entry name" value="AAA"/>
    <property type="match status" value="1"/>
</dbReference>
<comment type="subcellular location">
    <subcellularLocation>
        <location evidence="1">Cell membrane</location>
        <topology evidence="1">Multi-pass membrane protein</topology>
    </subcellularLocation>
</comment>
<keyword evidence="2 7" id="KW-0812">Transmembrane</keyword>
<evidence type="ECO:0000259" key="8">
    <source>
        <dbReference type="PROSITE" id="PS50893"/>
    </source>
</evidence>
<evidence type="ECO:0000256" key="6">
    <source>
        <dbReference type="ARBA" id="ARBA00023136"/>
    </source>
</evidence>
<sequence length="388" mass="42779">PRYDEERRRVGQFTETLQEQLNGWSTLKELKRLGAAQTKVKQQVDGIYDAAMSTTRARNVLRPAVIFGQSLSMLLTLGLGYLWFQQGALTLGLLTAAALYQLRLIDPISTLLELLDNLQSASAAYRRVLGVEPMAVYTRPSHLTPSDTALKLNHLCFRYGPEEDWTLFDLTLTVPPGEHLAIVGPSGAGKTTLGKLLAGIHIPTSGQLRLGGVDVAELLASLPDRITLLTQETHVFSGPLADDLRLSAPETSDEQLQHALIQTGAWPWVQALPDKLQEPVGAGFRTLTPAQEQQLALTRLLLKDPDIVILDEAMASLNPTQSGIMERQLDNLLKGRTVIAITHRLDSARRADRIAVLVDGRLNQLGDHDALLQVDGPYRRLWQQHEGQ</sequence>
<dbReference type="GO" id="GO:0015421">
    <property type="term" value="F:ABC-type oligopeptide transporter activity"/>
    <property type="evidence" value="ECO:0007669"/>
    <property type="project" value="TreeGrafter"/>
</dbReference>
<dbReference type="SUPFAM" id="SSF52540">
    <property type="entry name" value="P-loop containing nucleoside triphosphate hydrolases"/>
    <property type="match status" value="1"/>
</dbReference>
<feature type="domain" description="ABC transmembrane type-1" evidence="9">
    <location>
        <begin position="1"/>
        <end position="120"/>
    </location>
</feature>
<dbReference type="OrthoDB" id="9806127at2"/>
<dbReference type="PANTHER" id="PTHR43394">
    <property type="entry name" value="ATP-DEPENDENT PERMEASE MDL1, MITOCHONDRIAL"/>
    <property type="match status" value="1"/>
</dbReference>
<dbReference type="InterPro" id="IPR003593">
    <property type="entry name" value="AAA+_ATPase"/>
</dbReference>
<proteinExistence type="predicted"/>
<dbReference type="Gene3D" id="1.20.1560.10">
    <property type="entry name" value="ABC transporter type 1, transmembrane domain"/>
    <property type="match status" value="1"/>
</dbReference>
<keyword evidence="11" id="KW-1185">Reference proteome</keyword>
<dbReference type="PROSITE" id="PS50929">
    <property type="entry name" value="ABC_TM1F"/>
    <property type="match status" value="1"/>
</dbReference>
<dbReference type="GO" id="GO:0005524">
    <property type="term" value="F:ATP binding"/>
    <property type="evidence" value="ECO:0007669"/>
    <property type="project" value="UniProtKB-KW"/>
</dbReference>
<dbReference type="InterPro" id="IPR003439">
    <property type="entry name" value="ABC_transporter-like_ATP-bd"/>
</dbReference>
<dbReference type="InterPro" id="IPR027417">
    <property type="entry name" value="P-loop_NTPase"/>
</dbReference>
<dbReference type="STRING" id="314283.MED297_08516"/>
<accession>A4BD36</accession>
<evidence type="ECO:0000313" key="11">
    <source>
        <dbReference type="Proteomes" id="UP000005953"/>
    </source>
</evidence>
<dbReference type="SUPFAM" id="SSF90123">
    <property type="entry name" value="ABC transporter transmembrane region"/>
    <property type="match status" value="1"/>
</dbReference>
<evidence type="ECO:0000256" key="3">
    <source>
        <dbReference type="ARBA" id="ARBA00022741"/>
    </source>
</evidence>
<keyword evidence="6 7" id="KW-0472">Membrane</keyword>
<dbReference type="InterPro" id="IPR011527">
    <property type="entry name" value="ABC1_TM_dom"/>
</dbReference>
<organism evidence="10 11">
    <name type="scientific">Reinekea blandensis MED297</name>
    <dbReference type="NCBI Taxonomy" id="314283"/>
    <lineage>
        <taxon>Bacteria</taxon>
        <taxon>Pseudomonadati</taxon>
        <taxon>Pseudomonadota</taxon>
        <taxon>Gammaproteobacteria</taxon>
        <taxon>Oceanospirillales</taxon>
        <taxon>Saccharospirillaceae</taxon>
        <taxon>Reinekea</taxon>
    </lineage>
</organism>
<feature type="domain" description="ABC transporter" evidence="8">
    <location>
        <begin position="150"/>
        <end position="384"/>
    </location>
</feature>
<dbReference type="PROSITE" id="PS50893">
    <property type="entry name" value="ABC_TRANSPORTER_2"/>
    <property type="match status" value="1"/>
</dbReference>
<evidence type="ECO:0000256" key="4">
    <source>
        <dbReference type="ARBA" id="ARBA00022840"/>
    </source>
</evidence>
<evidence type="ECO:0000256" key="1">
    <source>
        <dbReference type="ARBA" id="ARBA00004651"/>
    </source>
</evidence>
<keyword evidence="3" id="KW-0547">Nucleotide-binding</keyword>
<dbReference type="InterPro" id="IPR039421">
    <property type="entry name" value="Type_1_exporter"/>
</dbReference>
<protein>
    <submittedName>
        <fullName evidence="10">Putative ABC transporter ATP-binding protein</fullName>
    </submittedName>
</protein>
<keyword evidence="5 7" id="KW-1133">Transmembrane helix</keyword>
<dbReference type="PANTHER" id="PTHR43394:SF1">
    <property type="entry name" value="ATP-BINDING CASSETTE SUB-FAMILY B MEMBER 10, MITOCHONDRIAL"/>
    <property type="match status" value="1"/>
</dbReference>
<dbReference type="InterPro" id="IPR036640">
    <property type="entry name" value="ABC1_TM_sf"/>
</dbReference>
<evidence type="ECO:0000256" key="5">
    <source>
        <dbReference type="ARBA" id="ARBA00022989"/>
    </source>
</evidence>
<evidence type="ECO:0000256" key="7">
    <source>
        <dbReference type="SAM" id="Phobius"/>
    </source>
</evidence>
<feature type="transmembrane region" description="Helical" evidence="7">
    <location>
        <begin position="64"/>
        <end position="84"/>
    </location>
</feature>
<name>A4BD36_9GAMM</name>
<dbReference type="GO" id="GO:0016887">
    <property type="term" value="F:ATP hydrolysis activity"/>
    <property type="evidence" value="ECO:0007669"/>
    <property type="project" value="InterPro"/>
</dbReference>
<gene>
    <name evidence="10" type="ORF">MED297_08516</name>
</gene>
<dbReference type="AlphaFoldDB" id="A4BD36"/>
<evidence type="ECO:0000313" key="10">
    <source>
        <dbReference type="EMBL" id="EAR10118.1"/>
    </source>
</evidence>
<dbReference type="RefSeq" id="WP_008045845.1">
    <property type="nucleotide sequence ID" value="NZ_CH724152.1"/>
</dbReference>
<keyword evidence="4 10" id="KW-0067">ATP-binding</keyword>
<feature type="non-terminal residue" evidence="10">
    <location>
        <position position="1"/>
    </location>
</feature>
<dbReference type="Proteomes" id="UP000005953">
    <property type="component" value="Unassembled WGS sequence"/>
</dbReference>
<evidence type="ECO:0000259" key="9">
    <source>
        <dbReference type="PROSITE" id="PS50929"/>
    </source>
</evidence>
<dbReference type="Gene3D" id="3.40.50.300">
    <property type="entry name" value="P-loop containing nucleotide triphosphate hydrolases"/>
    <property type="match status" value="1"/>
</dbReference>